<evidence type="ECO:0000313" key="1">
    <source>
        <dbReference type="EMBL" id="KAF0713312.1"/>
    </source>
</evidence>
<protein>
    <submittedName>
        <fullName evidence="1">Uncharacterized protein</fullName>
    </submittedName>
</protein>
<feature type="non-terminal residue" evidence="1">
    <location>
        <position position="1"/>
    </location>
</feature>
<dbReference type="EMBL" id="VJMH01001074">
    <property type="protein sequence ID" value="KAF0713312.1"/>
    <property type="molecule type" value="Genomic_DNA"/>
</dbReference>
<comment type="caution">
    <text evidence="1">The sequence shown here is derived from an EMBL/GenBank/DDBJ whole genome shotgun (WGS) entry which is preliminary data.</text>
</comment>
<organism evidence="1">
    <name type="scientific">Aphanomyces stellatus</name>
    <dbReference type="NCBI Taxonomy" id="120398"/>
    <lineage>
        <taxon>Eukaryota</taxon>
        <taxon>Sar</taxon>
        <taxon>Stramenopiles</taxon>
        <taxon>Oomycota</taxon>
        <taxon>Saprolegniomycetes</taxon>
        <taxon>Saprolegniales</taxon>
        <taxon>Verrucalvaceae</taxon>
        <taxon>Aphanomyces</taxon>
    </lineage>
</organism>
<dbReference type="OrthoDB" id="69505at2759"/>
<dbReference type="AlphaFoldDB" id="A0A6A4ZFU3"/>
<reference evidence="1" key="1">
    <citation type="submission" date="2019-06" db="EMBL/GenBank/DDBJ databases">
        <title>Genomics analysis of Aphanomyces spp. identifies a new class of oomycete effector associated with host adaptation.</title>
        <authorList>
            <person name="Gaulin E."/>
        </authorList>
    </citation>
    <scope>NUCLEOTIDE SEQUENCE</scope>
    <source>
        <strain evidence="1">CBS 578.67</strain>
    </source>
</reference>
<name>A0A6A4ZFU3_9STRA</name>
<gene>
    <name evidence="1" type="ORF">As57867_004394</name>
</gene>
<sequence length="82" mass="8941">IQYILCLRISQTMDVRQYKLLSVVDNVIEGVAPQEVQPTPITPATVVTLDAHRLLALPVDVALPIGFNDPVVVPLLALLQDV</sequence>
<accession>A0A6A4ZFU3</accession>
<proteinExistence type="predicted"/>